<dbReference type="InterPro" id="IPR024757">
    <property type="entry name" value="FtsZ_C"/>
</dbReference>
<feature type="binding site" evidence="5">
    <location>
        <position position="184"/>
    </location>
    <ligand>
        <name>GTP</name>
        <dbReference type="ChEBI" id="CHEBI:37565"/>
    </ligand>
</feature>
<dbReference type="PANTHER" id="PTHR30314">
    <property type="entry name" value="CELL DIVISION PROTEIN FTSZ-RELATED"/>
    <property type="match status" value="1"/>
</dbReference>
<dbReference type="GO" id="GO:0005737">
    <property type="term" value="C:cytoplasm"/>
    <property type="evidence" value="ECO:0007669"/>
    <property type="project" value="UniProtKB-SubCell"/>
</dbReference>
<sequence length="381" mass="40781">MAKELNNYNPVAKIIVIGVGGGGNNSVETMINSHLDSFQIIAANTDKQVLAKFPQECVLHLGDERGIGAGANPEIGKTAAESSREEIKSRLQGADLVIITAGMGGGTGTGAAPVIAQIAKECNALVVAVVTTPFDFEGPKRMRIAKQGLQEIKKCVDSYIVISNNKLLQQYGNISFSDAFICANNVLKQTIRTIVDVIATPSIINLDFADLSTIIKNKGETVIGIGQANGQDRAVKAITSAITSPILESSVVGASDAIVNFSASQKVTLNEIQSALGAMREIVGNEINIIFGITTLESEESNKLGELFVSVIATGLRKDAPKDIDQIQDEVINVIKKDDLNYVNDETKEFFVSEGTFKTQSFFSMDNDEDSNDELADILKH</sequence>
<keyword evidence="5" id="KW-0963">Cytoplasm</keyword>
<evidence type="ECO:0000256" key="7">
    <source>
        <dbReference type="RuleBase" id="RU000631"/>
    </source>
</evidence>
<dbReference type="Gene3D" id="3.40.50.1440">
    <property type="entry name" value="Tubulin/FtsZ, GTPase domain"/>
    <property type="match status" value="1"/>
</dbReference>
<dbReference type="GeneID" id="89679254"/>
<reference evidence="8 9" key="1">
    <citation type="submission" date="2014-08" db="EMBL/GenBank/DDBJ databases">
        <authorList>
            <person name="Kuleshov K."/>
            <person name="Dedkov V."/>
            <person name="Markelov M."/>
            <person name="Pimkina E."/>
        </authorList>
    </citation>
    <scope>NUCLEOTIDE SEQUENCE [LARGE SCALE GENOMIC DNA]</scope>
    <source>
        <strain evidence="9">TOA</strain>
    </source>
</reference>
<evidence type="ECO:0000256" key="6">
    <source>
        <dbReference type="NCBIfam" id="TIGR00065"/>
    </source>
</evidence>
<organism evidence="8 9">
    <name type="scientific">Metamycoplasma hominis</name>
    <name type="common">Mycoplasma hominis</name>
    <dbReference type="NCBI Taxonomy" id="2098"/>
    <lineage>
        <taxon>Bacteria</taxon>
        <taxon>Bacillati</taxon>
        <taxon>Mycoplasmatota</taxon>
        <taxon>Mycoplasmoidales</taxon>
        <taxon>Metamycoplasmataceae</taxon>
        <taxon>Metamycoplasma</taxon>
    </lineage>
</organism>
<dbReference type="InterPro" id="IPR037103">
    <property type="entry name" value="Tubulin/FtsZ-like_C"/>
</dbReference>
<keyword evidence="5 7" id="KW-0131">Cell cycle</keyword>
<comment type="subunit">
    <text evidence="5">Homodimer. Polymerizes to form a dynamic ring structure in a strictly GTP-dependent manner. Interacts directly with several other division proteins.</text>
</comment>
<evidence type="ECO:0000313" key="9">
    <source>
        <dbReference type="Proteomes" id="UP000029712"/>
    </source>
</evidence>
<dbReference type="InterPro" id="IPR018316">
    <property type="entry name" value="Tubulin/FtsZ_2-layer-sand-dom"/>
</dbReference>
<dbReference type="GO" id="GO:0032153">
    <property type="term" value="C:cell division site"/>
    <property type="evidence" value="ECO:0007669"/>
    <property type="project" value="UniProtKB-UniRule"/>
</dbReference>
<dbReference type="InterPro" id="IPR020805">
    <property type="entry name" value="Cell_div_FtsZ_CS"/>
</dbReference>
<dbReference type="GO" id="GO:0043093">
    <property type="term" value="P:FtsZ-dependent cytokinesis"/>
    <property type="evidence" value="ECO:0007669"/>
    <property type="project" value="UniProtKB-UniRule"/>
</dbReference>
<keyword evidence="3 5" id="KW-0342">GTP-binding</keyword>
<dbReference type="InterPro" id="IPR036525">
    <property type="entry name" value="Tubulin/FtsZ_GTPase_sf"/>
</dbReference>
<evidence type="ECO:0000256" key="4">
    <source>
        <dbReference type="ARBA" id="ARBA00023210"/>
    </source>
</evidence>
<proteinExistence type="inferred from homology"/>
<dbReference type="AlphaFoldDB" id="A0A2K9YSW7"/>
<dbReference type="NCBIfam" id="TIGR00065">
    <property type="entry name" value="ftsZ"/>
    <property type="match status" value="1"/>
</dbReference>
<dbReference type="Proteomes" id="UP000029712">
    <property type="component" value="Chromosome"/>
</dbReference>
<feature type="binding site" evidence="5">
    <location>
        <begin position="21"/>
        <end position="25"/>
    </location>
    <ligand>
        <name>GTP</name>
        <dbReference type="ChEBI" id="CHEBI:37565"/>
    </ligand>
</feature>
<dbReference type="PROSITE" id="PS01135">
    <property type="entry name" value="FTSZ_2"/>
    <property type="match status" value="1"/>
</dbReference>
<dbReference type="SUPFAM" id="SSF55307">
    <property type="entry name" value="Tubulin C-terminal domain-like"/>
    <property type="match status" value="1"/>
</dbReference>
<dbReference type="SMART" id="SM00865">
    <property type="entry name" value="Tubulin_C"/>
    <property type="match status" value="1"/>
</dbReference>
<dbReference type="SMART" id="SM00864">
    <property type="entry name" value="Tubulin"/>
    <property type="match status" value="1"/>
</dbReference>
<dbReference type="FunFam" id="3.40.50.1440:FF:000001">
    <property type="entry name" value="Cell division protein FtsZ"/>
    <property type="match status" value="1"/>
</dbReference>
<comment type="function">
    <text evidence="5 7">Essential cell division protein that forms a contractile ring structure (Z ring) at the future cell division site. The regulation of the ring assembly controls the timing and the location of cell division. One of the functions of the FtsZ ring is to recruit other cell division proteins to the septum to produce a new cell wall between the dividing cells. Binds GTP and shows GTPase activity.</text>
</comment>
<dbReference type="RefSeq" id="WP_020002414.1">
    <property type="nucleotide sequence ID" value="NZ_CP026341.1"/>
</dbReference>
<reference evidence="8 9" key="2">
    <citation type="submission" date="2018-10" db="EMBL/GenBank/DDBJ databases">
        <title>Detection and isolation of Mycoplasma hominis as a predominant microorganism from pelvic cavity of patient with salpingitis and tubo-ovarian abscess.</title>
        <authorList>
            <person name="Guschin A.E."/>
            <person name="Khayrullina G.A."/>
            <person name="Rakovskaya I.V."/>
            <person name="Shelenkov A.A."/>
            <person name="Shagin D.A."/>
        </authorList>
    </citation>
    <scope>NUCLEOTIDE SEQUENCE [LARGE SCALE GENOMIC DNA]</scope>
    <source>
        <strain evidence="9">TOA</strain>
    </source>
</reference>
<feature type="binding site" evidence="5">
    <location>
        <begin position="106"/>
        <end position="108"/>
    </location>
    <ligand>
        <name>GTP</name>
        <dbReference type="ChEBI" id="CHEBI:37565"/>
    </ligand>
</feature>
<dbReference type="Gene3D" id="3.30.1330.20">
    <property type="entry name" value="Tubulin/FtsZ, C-terminal domain"/>
    <property type="match status" value="1"/>
</dbReference>
<protein>
    <recommendedName>
        <fullName evidence="5 6">Cell division protein FtsZ</fullName>
    </recommendedName>
</protein>
<dbReference type="InterPro" id="IPR003008">
    <property type="entry name" value="Tubulin_FtsZ_GTPase"/>
</dbReference>
<dbReference type="EMBL" id="CP033021">
    <property type="protein sequence ID" value="AYN65374.1"/>
    <property type="molecule type" value="Genomic_DNA"/>
</dbReference>
<evidence type="ECO:0000256" key="5">
    <source>
        <dbReference type="HAMAP-Rule" id="MF_00909"/>
    </source>
</evidence>
<dbReference type="PANTHER" id="PTHR30314:SF3">
    <property type="entry name" value="MITOCHONDRIAL DIVISION PROTEIN FSZA"/>
    <property type="match status" value="1"/>
</dbReference>
<evidence type="ECO:0000256" key="3">
    <source>
        <dbReference type="ARBA" id="ARBA00023134"/>
    </source>
</evidence>
<dbReference type="InterPro" id="IPR000158">
    <property type="entry name" value="Cell_div_FtsZ"/>
</dbReference>
<dbReference type="PRINTS" id="PR00423">
    <property type="entry name" value="CELLDVISFTSZ"/>
</dbReference>
<dbReference type="CDD" id="cd02201">
    <property type="entry name" value="FtsZ_type1"/>
    <property type="match status" value="1"/>
</dbReference>
<evidence type="ECO:0000256" key="2">
    <source>
        <dbReference type="ARBA" id="ARBA00022741"/>
    </source>
</evidence>
<gene>
    <name evidence="5 8" type="primary">ftsZ</name>
    <name evidence="8" type="ORF">KN71_001505</name>
</gene>
<dbReference type="OrthoDB" id="9813375at2"/>
<dbReference type="InterPro" id="IPR008280">
    <property type="entry name" value="Tub_FtsZ_C"/>
</dbReference>
<feature type="binding site" evidence="5">
    <location>
        <position position="137"/>
    </location>
    <ligand>
        <name>GTP</name>
        <dbReference type="ChEBI" id="CHEBI:37565"/>
    </ligand>
</feature>
<accession>A0A2K9YSW7</accession>
<evidence type="ECO:0000313" key="8">
    <source>
        <dbReference type="EMBL" id="AYN65374.1"/>
    </source>
</evidence>
<comment type="similarity">
    <text evidence="1 5 7">Belongs to the FtsZ family.</text>
</comment>
<dbReference type="GO" id="GO:0051258">
    <property type="term" value="P:protein polymerization"/>
    <property type="evidence" value="ECO:0007669"/>
    <property type="project" value="UniProtKB-UniRule"/>
</dbReference>
<keyword evidence="5 7" id="KW-0132">Cell division</keyword>
<evidence type="ECO:0000256" key="1">
    <source>
        <dbReference type="ARBA" id="ARBA00009690"/>
    </source>
</evidence>
<name>A0A2K9YSW7_METHO</name>
<dbReference type="HAMAP" id="MF_00909">
    <property type="entry name" value="FtsZ"/>
    <property type="match status" value="1"/>
</dbReference>
<dbReference type="InterPro" id="IPR045061">
    <property type="entry name" value="FtsZ/CetZ"/>
</dbReference>
<feature type="binding site" evidence="5">
    <location>
        <position position="141"/>
    </location>
    <ligand>
        <name>GTP</name>
        <dbReference type="ChEBI" id="CHEBI:37565"/>
    </ligand>
</feature>
<comment type="subcellular location">
    <subcellularLocation>
        <location evidence="5">Cytoplasm</location>
    </subcellularLocation>
    <text evidence="5">Assembles at midcell at the inner surface of the cytoplasmic membrane.</text>
</comment>
<dbReference type="SUPFAM" id="SSF52490">
    <property type="entry name" value="Tubulin nucleotide-binding domain-like"/>
    <property type="match status" value="1"/>
</dbReference>
<keyword evidence="4 5" id="KW-0717">Septation</keyword>
<dbReference type="Pfam" id="PF00091">
    <property type="entry name" value="Tubulin"/>
    <property type="match status" value="1"/>
</dbReference>
<keyword evidence="2 5" id="KW-0547">Nucleotide-binding</keyword>
<dbReference type="GO" id="GO:0005525">
    <property type="term" value="F:GTP binding"/>
    <property type="evidence" value="ECO:0007669"/>
    <property type="project" value="UniProtKB-UniRule"/>
</dbReference>
<dbReference type="GO" id="GO:0000917">
    <property type="term" value="P:division septum assembly"/>
    <property type="evidence" value="ECO:0007669"/>
    <property type="project" value="UniProtKB-KW"/>
</dbReference>
<dbReference type="Pfam" id="PF12327">
    <property type="entry name" value="FtsZ_C"/>
    <property type="match status" value="1"/>
</dbReference>
<dbReference type="GO" id="GO:0003924">
    <property type="term" value="F:GTPase activity"/>
    <property type="evidence" value="ECO:0007669"/>
    <property type="project" value="UniProtKB-UniRule"/>
</dbReference>